<feature type="transmembrane region" description="Helical" evidence="5">
    <location>
        <begin position="20"/>
        <end position="41"/>
    </location>
</feature>
<evidence type="ECO:0000256" key="1">
    <source>
        <dbReference type="ARBA" id="ARBA00022475"/>
    </source>
</evidence>
<keyword evidence="2 5" id="KW-0812">Transmembrane</keyword>
<sequence length="74" mass="8322">MVTESSRVPHELAWGDVYYSPLLSVIVLAVIAAWITVIVMNKTRLSRLIIYPSTTFLAITVLYVVAIDALWIPF</sequence>
<dbReference type="AlphaFoldDB" id="A0A090QW50"/>
<keyword evidence="1" id="KW-1003">Cell membrane</keyword>
<accession>A0A090QW50</accession>
<evidence type="ECO:0000256" key="2">
    <source>
        <dbReference type="ARBA" id="ARBA00022692"/>
    </source>
</evidence>
<dbReference type="InterPro" id="IPR012451">
    <property type="entry name" value="DUF1656"/>
</dbReference>
<keyword evidence="3 5" id="KW-1133">Transmembrane helix</keyword>
<dbReference type="EMBL" id="BBMN01000015">
    <property type="protein sequence ID" value="GAL07116.1"/>
    <property type="molecule type" value="Genomic_DNA"/>
</dbReference>
<proteinExistence type="predicted"/>
<evidence type="ECO:0000313" key="7">
    <source>
        <dbReference type="Proteomes" id="UP000029227"/>
    </source>
</evidence>
<evidence type="ECO:0008006" key="8">
    <source>
        <dbReference type="Google" id="ProtNLM"/>
    </source>
</evidence>
<feature type="transmembrane region" description="Helical" evidence="5">
    <location>
        <begin position="48"/>
        <end position="72"/>
    </location>
</feature>
<keyword evidence="4 5" id="KW-0472">Membrane</keyword>
<evidence type="ECO:0000256" key="4">
    <source>
        <dbReference type="ARBA" id="ARBA00023136"/>
    </source>
</evidence>
<dbReference type="eggNOG" id="ENOG50347N5">
    <property type="taxonomic scope" value="Bacteria"/>
</dbReference>
<dbReference type="STRING" id="754436.JCM19237_4532"/>
<dbReference type="Pfam" id="PF07869">
    <property type="entry name" value="DUF1656"/>
    <property type="match status" value="1"/>
</dbReference>
<evidence type="ECO:0000256" key="3">
    <source>
        <dbReference type="ARBA" id="ARBA00022989"/>
    </source>
</evidence>
<organism evidence="6 7">
    <name type="scientific">Photobacterium aphoticum</name>
    <dbReference type="NCBI Taxonomy" id="754436"/>
    <lineage>
        <taxon>Bacteria</taxon>
        <taxon>Pseudomonadati</taxon>
        <taxon>Pseudomonadota</taxon>
        <taxon>Gammaproteobacteria</taxon>
        <taxon>Vibrionales</taxon>
        <taxon>Vibrionaceae</taxon>
        <taxon>Photobacterium</taxon>
    </lineage>
</organism>
<reference evidence="6 7" key="1">
    <citation type="journal article" date="2014" name="Genome Announc.">
        <title>Draft Genome Sequences of Two Vibrionaceae Species, Vibrio ponticus C121 and Photobacterium aphoticum C119, Isolated as Coral Reef Microbiota.</title>
        <authorList>
            <person name="Al-saari N."/>
            <person name="Meirelles P.M."/>
            <person name="Mino S."/>
            <person name="Suda W."/>
            <person name="Oshima K."/>
            <person name="Hattori M."/>
            <person name="Ohkuma M."/>
            <person name="Thompson F.L."/>
            <person name="Gomez-Gil B."/>
            <person name="Sawabe T."/>
            <person name="Sawabe T."/>
        </authorList>
    </citation>
    <scope>NUCLEOTIDE SEQUENCE [LARGE SCALE GENOMIC DNA]</scope>
    <source>
        <strain evidence="6 7">JCM 19237</strain>
    </source>
</reference>
<protein>
    <recommendedName>
        <fullName evidence="8">DUF1656 domain-containing protein</fullName>
    </recommendedName>
</protein>
<evidence type="ECO:0000256" key="5">
    <source>
        <dbReference type="SAM" id="Phobius"/>
    </source>
</evidence>
<name>A0A090QW50_9GAMM</name>
<evidence type="ECO:0000313" key="6">
    <source>
        <dbReference type="EMBL" id="GAL07116.1"/>
    </source>
</evidence>
<comment type="caution">
    <text evidence="6">The sequence shown here is derived from an EMBL/GenBank/DDBJ whole genome shotgun (WGS) entry which is preliminary data.</text>
</comment>
<gene>
    <name evidence="6" type="ORF">JCM19237_4532</name>
</gene>
<dbReference type="Proteomes" id="UP000029227">
    <property type="component" value="Unassembled WGS sequence"/>
</dbReference>